<feature type="domain" description="N-acetyltransferase" evidence="1">
    <location>
        <begin position="1"/>
        <end position="156"/>
    </location>
</feature>
<dbReference type="Pfam" id="PF00583">
    <property type="entry name" value="Acetyltransf_1"/>
    <property type="match status" value="1"/>
</dbReference>
<dbReference type="SUPFAM" id="SSF55729">
    <property type="entry name" value="Acyl-CoA N-acyltransferases (Nat)"/>
    <property type="match status" value="1"/>
</dbReference>
<dbReference type="PROSITE" id="PS51186">
    <property type="entry name" value="GNAT"/>
    <property type="match status" value="1"/>
</dbReference>
<dbReference type="InterPro" id="IPR000182">
    <property type="entry name" value="GNAT_dom"/>
</dbReference>
<accession>A0A518RGI6</accession>
<dbReference type="Proteomes" id="UP000318055">
    <property type="component" value="Chromosome"/>
</dbReference>
<dbReference type="KEGG" id="ssua:FPZ54_11175"/>
<evidence type="ECO:0000313" key="3">
    <source>
        <dbReference type="Proteomes" id="UP000318055"/>
    </source>
</evidence>
<dbReference type="GO" id="GO:0016747">
    <property type="term" value="F:acyltransferase activity, transferring groups other than amino-acyl groups"/>
    <property type="evidence" value="ECO:0007669"/>
    <property type="project" value="InterPro"/>
</dbReference>
<evidence type="ECO:0000313" key="2">
    <source>
        <dbReference type="EMBL" id="QDX26529.1"/>
    </source>
</evidence>
<dbReference type="InterPro" id="IPR016181">
    <property type="entry name" value="Acyl_CoA_acyltransferase"/>
</dbReference>
<dbReference type="RefSeq" id="WP_145847245.1">
    <property type="nucleotide sequence ID" value="NZ_CP042239.1"/>
</dbReference>
<name>A0A518RGI6_9SPHN</name>
<dbReference type="Gene3D" id="3.40.630.30">
    <property type="match status" value="1"/>
</dbReference>
<proteinExistence type="predicted"/>
<dbReference type="AlphaFoldDB" id="A0A518RGI6"/>
<protein>
    <submittedName>
        <fullName evidence="2">GNAT family N-acetyltransferase</fullName>
    </submittedName>
</protein>
<keyword evidence="3" id="KW-1185">Reference proteome</keyword>
<organism evidence="2 3">
    <name type="scientific">Sphingomonas suaedae</name>
    <dbReference type="NCBI Taxonomy" id="2599297"/>
    <lineage>
        <taxon>Bacteria</taxon>
        <taxon>Pseudomonadati</taxon>
        <taxon>Pseudomonadota</taxon>
        <taxon>Alphaproteobacteria</taxon>
        <taxon>Sphingomonadales</taxon>
        <taxon>Sphingomonadaceae</taxon>
        <taxon>Sphingomonas</taxon>
    </lineage>
</organism>
<dbReference type="CDD" id="cd04301">
    <property type="entry name" value="NAT_SF"/>
    <property type="match status" value="1"/>
</dbReference>
<reference evidence="2 3" key="1">
    <citation type="submission" date="2019-07" db="EMBL/GenBank/DDBJ databases">
        <title>Sphingomonas alkalisoli sp. nov., isolated from rhizosphere soil of Suaedae salsa.</title>
        <authorList>
            <person name="Zhang H."/>
            <person name="Xu L."/>
            <person name="Zhang J.-X."/>
            <person name="Sun J.-Q."/>
        </authorList>
    </citation>
    <scope>NUCLEOTIDE SEQUENCE [LARGE SCALE GENOMIC DNA]</scope>
    <source>
        <strain evidence="2 3">XS-10</strain>
    </source>
</reference>
<dbReference type="EMBL" id="CP042239">
    <property type="protein sequence ID" value="QDX26529.1"/>
    <property type="molecule type" value="Genomic_DNA"/>
</dbReference>
<gene>
    <name evidence="2" type="ORF">FPZ54_11175</name>
</gene>
<evidence type="ECO:0000259" key="1">
    <source>
        <dbReference type="PROSITE" id="PS51186"/>
    </source>
</evidence>
<dbReference type="OrthoDB" id="359414at2"/>
<keyword evidence="2" id="KW-0808">Transferase</keyword>
<sequence>MGWHAMTVAELPAVAAISAEVHGDYAESEEVYAERLRLWPAGCFIWEQGDGVAGLLVAHPWHRAAAPALGVLLGAIPEDADSFYLHDIALLPATRGHGAGSAATRLVLDLARQAGHCEVSLVAVNGAERFWMAQGFAIVGGGGYGPGTYRMRRSVD</sequence>